<organism evidence="1 2">
    <name type="scientific">Cohnella pontilimi</name>
    <dbReference type="NCBI Taxonomy" id="2564100"/>
    <lineage>
        <taxon>Bacteria</taxon>
        <taxon>Bacillati</taxon>
        <taxon>Bacillota</taxon>
        <taxon>Bacilli</taxon>
        <taxon>Bacillales</taxon>
        <taxon>Paenibacillaceae</taxon>
        <taxon>Cohnella</taxon>
    </lineage>
</organism>
<dbReference type="EMBL" id="SUPK01000001">
    <property type="protein sequence ID" value="TJY44060.1"/>
    <property type="molecule type" value="Genomic_DNA"/>
</dbReference>
<dbReference type="Gene3D" id="2.60.40.790">
    <property type="match status" value="1"/>
</dbReference>
<reference evidence="1 2" key="1">
    <citation type="submission" date="2019-04" db="EMBL/GenBank/DDBJ databases">
        <title>Cohnella sp. nov., isolated from soil.</title>
        <authorList>
            <person name="Kim W."/>
        </authorList>
    </citation>
    <scope>NUCLEOTIDE SEQUENCE [LARGE SCALE GENOMIC DNA]</scope>
    <source>
        <strain evidence="1 2">CAU 1483</strain>
    </source>
</reference>
<dbReference type="SUPFAM" id="SSF49764">
    <property type="entry name" value="HSP20-like chaperones"/>
    <property type="match status" value="1"/>
</dbReference>
<dbReference type="RefSeq" id="WP_136775780.1">
    <property type="nucleotide sequence ID" value="NZ_SUPK01000001.1"/>
</dbReference>
<dbReference type="CDD" id="cd00298">
    <property type="entry name" value="ACD_sHsps_p23-like"/>
    <property type="match status" value="1"/>
</dbReference>
<accession>A0A4U0FGP5</accession>
<protein>
    <recommendedName>
        <fullName evidence="3">Hsp20/alpha crystallin family protein</fullName>
    </recommendedName>
</protein>
<dbReference type="InterPro" id="IPR008978">
    <property type="entry name" value="HSP20-like_chaperone"/>
</dbReference>
<evidence type="ECO:0000313" key="1">
    <source>
        <dbReference type="EMBL" id="TJY44060.1"/>
    </source>
</evidence>
<evidence type="ECO:0000313" key="2">
    <source>
        <dbReference type="Proteomes" id="UP000309673"/>
    </source>
</evidence>
<keyword evidence="2" id="KW-1185">Reference proteome</keyword>
<dbReference type="Proteomes" id="UP000309673">
    <property type="component" value="Unassembled WGS sequence"/>
</dbReference>
<dbReference type="AlphaFoldDB" id="A0A4U0FGP5"/>
<comment type="caution">
    <text evidence="1">The sequence shown here is derived from an EMBL/GenBank/DDBJ whole genome shotgun (WGS) entry which is preliminary data.</text>
</comment>
<evidence type="ECO:0008006" key="3">
    <source>
        <dbReference type="Google" id="ProtNLM"/>
    </source>
</evidence>
<name>A0A4U0FGP5_9BACL</name>
<proteinExistence type="predicted"/>
<gene>
    <name evidence="1" type="ORF">E5161_01290</name>
</gene>
<dbReference type="OrthoDB" id="1806521at2"/>
<sequence length="154" mass="17759">MNGDWKQWALNWRQFQKSLLDQMPFGGDGLNPRDVEGFVQDTINRFMPKTLFNDLGSASLHSSGRINFEIFETHRAVFVRCRFPERVVPADIRLFLNKRKLNIEGPHGTEEVLLPADVKASSATARFDDGILEIRMPKSKDIEPLKEIFIRDRS</sequence>